<proteinExistence type="predicted"/>
<dbReference type="CDD" id="cd01949">
    <property type="entry name" value="GGDEF"/>
    <property type="match status" value="1"/>
</dbReference>
<dbReference type="InterPro" id="IPR052155">
    <property type="entry name" value="Biofilm_reg_signaling"/>
</dbReference>
<dbReference type="SUPFAM" id="SSF55781">
    <property type="entry name" value="GAF domain-like"/>
    <property type="match status" value="1"/>
</dbReference>
<gene>
    <name evidence="3" type="ORF">DXT89_11875</name>
</gene>
<dbReference type="AlphaFoldDB" id="A0A368NYA3"/>
<evidence type="ECO:0000313" key="3">
    <source>
        <dbReference type="EMBL" id="KAA3527951.1"/>
    </source>
</evidence>
<dbReference type="InterPro" id="IPR029787">
    <property type="entry name" value="Nucleotide_cyclase"/>
</dbReference>
<dbReference type="PROSITE" id="PS50883">
    <property type="entry name" value="EAL"/>
    <property type="match status" value="1"/>
</dbReference>
<dbReference type="Gene3D" id="3.30.450.40">
    <property type="match status" value="1"/>
</dbReference>
<dbReference type="PROSITE" id="PS50887">
    <property type="entry name" value="GGDEF"/>
    <property type="match status" value="1"/>
</dbReference>
<dbReference type="PANTHER" id="PTHR44757">
    <property type="entry name" value="DIGUANYLATE CYCLASE DGCP"/>
    <property type="match status" value="1"/>
</dbReference>
<comment type="caution">
    <text evidence="3">The sequence shown here is derived from an EMBL/GenBank/DDBJ whole genome shotgun (WGS) entry which is preliminary data.</text>
</comment>
<accession>A0A368NYA3</accession>
<reference evidence="3 4" key="1">
    <citation type="submission" date="2018-08" db="EMBL/GenBank/DDBJ databases">
        <title>Genome sequencing of Agrobacterium vitis strain ICMP 10754.</title>
        <authorList>
            <person name="Visnovsky S.B."/>
            <person name="Pitman A.R."/>
        </authorList>
    </citation>
    <scope>NUCLEOTIDE SEQUENCE [LARGE SCALE GENOMIC DNA]</scope>
    <source>
        <strain evidence="3 4">ICMP 10754</strain>
    </source>
</reference>
<dbReference type="InterPro" id="IPR043128">
    <property type="entry name" value="Rev_trsase/Diguanyl_cyclase"/>
</dbReference>
<dbReference type="CDD" id="cd01948">
    <property type="entry name" value="EAL"/>
    <property type="match status" value="1"/>
</dbReference>
<dbReference type="InterPro" id="IPR035919">
    <property type="entry name" value="EAL_sf"/>
</dbReference>
<dbReference type="SMART" id="SM00052">
    <property type="entry name" value="EAL"/>
    <property type="match status" value="1"/>
</dbReference>
<dbReference type="SUPFAM" id="SSF55073">
    <property type="entry name" value="Nucleotide cyclase"/>
    <property type="match status" value="1"/>
</dbReference>
<evidence type="ECO:0000259" key="1">
    <source>
        <dbReference type="PROSITE" id="PS50883"/>
    </source>
</evidence>
<organism evidence="3 4">
    <name type="scientific">Agrobacterium vitis</name>
    <name type="common">Rhizobium vitis</name>
    <dbReference type="NCBI Taxonomy" id="373"/>
    <lineage>
        <taxon>Bacteria</taxon>
        <taxon>Pseudomonadati</taxon>
        <taxon>Pseudomonadota</taxon>
        <taxon>Alphaproteobacteria</taxon>
        <taxon>Hyphomicrobiales</taxon>
        <taxon>Rhizobiaceae</taxon>
        <taxon>Rhizobium/Agrobacterium group</taxon>
        <taxon>Agrobacterium</taxon>
    </lineage>
</organism>
<sequence length="629" mass="68886">MLIKLQNRILEKIARGDPLAETVDFLCGSVETMIDDIVCSVLTLDDMGRLHHLAGPSIPEHYSQAINGLACGEGVGSCGTAAFRGRPVLVTDIENDPFWAAFKGLALPLGFLACWSTPIISDGRVLGTFAFYFRQKRGPSEIEEGIVSACVHLCAIGLERELRLKERRRLAYTDVLTGLPNRTGFNEAVMNEDVGRNPWGLLLVDLDNLKQVNDTFGHQAGDDLIRTVGLRLKAMTDCDTAFRLGGDEFALIVRGVDCVDLGYHAAHVLAVLKEPCICAGQTVYPAGTIGGAVARQGQSVDDVRQNADFALYEAKERCRGQFVEYSVGSVSKIARRFRSFQQVSEALREQRIETYYQPVVDLASGSVVGFEALSRLASRNGDIISASHFHEATSDVHLARALTACVLENVARDARDWLDSGLEFGRIGLNVSAGDFLDGSLTERIIGAMDKVGVGVDRIVVELTESIYLGNRERNVVDQIKQLRQAGMLVALDDFGTGFASLTHLLTVPLDIIKIDRSFIARLLEEEPASVIVGGLLSISDRLNFRVIAEGIETEEQRDLLLRLGCEEGQGYLFSKAVDRKEAAAMLRRKSLGQLPSSLRNSLNARFFNDLSADSRQLCLPIKQPARTL</sequence>
<dbReference type="Pfam" id="PF13185">
    <property type="entry name" value="GAF_2"/>
    <property type="match status" value="1"/>
</dbReference>
<dbReference type="InterPro" id="IPR001633">
    <property type="entry name" value="EAL_dom"/>
</dbReference>
<dbReference type="PANTHER" id="PTHR44757:SF2">
    <property type="entry name" value="BIOFILM ARCHITECTURE MAINTENANCE PROTEIN MBAA"/>
    <property type="match status" value="1"/>
</dbReference>
<dbReference type="SUPFAM" id="SSF141868">
    <property type="entry name" value="EAL domain-like"/>
    <property type="match status" value="1"/>
</dbReference>
<dbReference type="OrthoDB" id="9814202at2"/>
<protein>
    <submittedName>
        <fullName evidence="3">EAL domain-containing protein</fullName>
    </submittedName>
</protein>
<dbReference type="Pfam" id="PF00563">
    <property type="entry name" value="EAL"/>
    <property type="match status" value="1"/>
</dbReference>
<evidence type="ECO:0000259" key="2">
    <source>
        <dbReference type="PROSITE" id="PS50887"/>
    </source>
</evidence>
<feature type="domain" description="GGDEF" evidence="2">
    <location>
        <begin position="197"/>
        <end position="327"/>
    </location>
</feature>
<dbReference type="GeneID" id="60680220"/>
<dbReference type="InterPro" id="IPR029016">
    <property type="entry name" value="GAF-like_dom_sf"/>
</dbReference>
<dbReference type="SMART" id="SM00267">
    <property type="entry name" value="GGDEF"/>
    <property type="match status" value="1"/>
</dbReference>
<feature type="domain" description="EAL" evidence="1">
    <location>
        <begin position="336"/>
        <end position="591"/>
    </location>
</feature>
<dbReference type="Proteomes" id="UP000436911">
    <property type="component" value="Unassembled WGS sequence"/>
</dbReference>
<name>A0A368NYA3_AGRVI</name>
<dbReference type="Gene3D" id="3.30.70.270">
    <property type="match status" value="1"/>
</dbReference>
<dbReference type="RefSeq" id="WP_060716304.1">
    <property type="nucleotide sequence ID" value="NZ_JABFNP010000002.1"/>
</dbReference>
<dbReference type="NCBIfam" id="TIGR00254">
    <property type="entry name" value="GGDEF"/>
    <property type="match status" value="1"/>
</dbReference>
<dbReference type="InterPro" id="IPR000160">
    <property type="entry name" value="GGDEF_dom"/>
</dbReference>
<dbReference type="Gene3D" id="3.20.20.450">
    <property type="entry name" value="EAL domain"/>
    <property type="match status" value="1"/>
</dbReference>
<dbReference type="SMART" id="SM00065">
    <property type="entry name" value="GAF"/>
    <property type="match status" value="1"/>
</dbReference>
<dbReference type="Pfam" id="PF00990">
    <property type="entry name" value="GGDEF"/>
    <property type="match status" value="1"/>
</dbReference>
<dbReference type="InterPro" id="IPR003018">
    <property type="entry name" value="GAF"/>
</dbReference>
<evidence type="ECO:0000313" key="4">
    <source>
        <dbReference type="Proteomes" id="UP000436911"/>
    </source>
</evidence>
<dbReference type="EMBL" id="QUSG01000005">
    <property type="protein sequence ID" value="KAA3527951.1"/>
    <property type="molecule type" value="Genomic_DNA"/>
</dbReference>